<gene>
    <name evidence="3" type="ORF">SEMRO_858_G211870.1</name>
</gene>
<evidence type="ECO:0000313" key="3">
    <source>
        <dbReference type="EMBL" id="CAB9517464.1"/>
    </source>
</evidence>
<keyword evidence="2" id="KW-0472">Membrane</keyword>
<evidence type="ECO:0000313" key="4">
    <source>
        <dbReference type="Proteomes" id="UP001153069"/>
    </source>
</evidence>
<evidence type="ECO:0000256" key="2">
    <source>
        <dbReference type="SAM" id="Phobius"/>
    </source>
</evidence>
<feature type="transmembrane region" description="Helical" evidence="2">
    <location>
        <begin position="68"/>
        <end position="90"/>
    </location>
</feature>
<dbReference type="EMBL" id="CAICTM010000857">
    <property type="protein sequence ID" value="CAB9517464.1"/>
    <property type="molecule type" value="Genomic_DNA"/>
</dbReference>
<feature type="compositionally biased region" description="Low complexity" evidence="1">
    <location>
        <begin position="164"/>
        <end position="175"/>
    </location>
</feature>
<protein>
    <submittedName>
        <fullName evidence="3">Uncharacterized protein</fullName>
    </submittedName>
</protein>
<keyword evidence="4" id="KW-1185">Reference proteome</keyword>
<keyword evidence="2" id="KW-0812">Transmembrane</keyword>
<keyword evidence="2" id="KW-1133">Transmembrane helix</keyword>
<organism evidence="3 4">
    <name type="scientific">Seminavis robusta</name>
    <dbReference type="NCBI Taxonomy" id="568900"/>
    <lineage>
        <taxon>Eukaryota</taxon>
        <taxon>Sar</taxon>
        <taxon>Stramenopiles</taxon>
        <taxon>Ochrophyta</taxon>
        <taxon>Bacillariophyta</taxon>
        <taxon>Bacillariophyceae</taxon>
        <taxon>Bacillariophycidae</taxon>
        <taxon>Naviculales</taxon>
        <taxon>Naviculaceae</taxon>
        <taxon>Seminavis</taxon>
    </lineage>
</organism>
<evidence type="ECO:0000256" key="1">
    <source>
        <dbReference type="SAM" id="MobiDB-lite"/>
    </source>
</evidence>
<proteinExistence type="predicted"/>
<name>A0A9N8EBW8_9STRA</name>
<feature type="region of interest" description="Disordered" evidence="1">
    <location>
        <begin position="101"/>
        <end position="136"/>
    </location>
</feature>
<feature type="region of interest" description="Disordered" evidence="1">
    <location>
        <begin position="155"/>
        <end position="215"/>
    </location>
</feature>
<sequence length="215" mass="23257">MLRTVSEPNTLLFQLAPNRALQKPAHASVLAGLLACHPVYFLAKQKKSQLSSLQGSCTLFYYSSSRQAAIMFFSKTFICVFLLLSGFAFAQAGRGVRGGVSSRSAVERSLMRKGAKGIKDDGLKTNETAKSSSGMMMKMQCNGTMDLMVELDEDMTTMPPGNYTTGTSRSGKSSKMNSTSRSGKIGKMKGDNSTSRSRSRSRSMGKLKGPKMPCN</sequence>
<feature type="compositionally biased region" description="Polar residues" evidence="1">
    <location>
        <begin position="125"/>
        <end position="134"/>
    </location>
</feature>
<dbReference type="Proteomes" id="UP001153069">
    <property type="component" value="Unassembled WGS sequence"/>
</dbReference>
<reference evidence="3" key="1">
    <citation type="submission" date="2020-06" db="EMBL/GenBank/DDBJ databases">
        <authorList>
            <consortium name="Plant Systems Biology data submission"/>
        </authorList>
    </citation>
    <scope>NUCLEOTIDE SEQUENCE</scope>
    <source>
        <strain evidence="3">D6</strain>
    </source>
</reference>
<feature type="compositionally biased region" description="Basic residues" evidence="1">
    <location>
        <begin position="197"/>
        <end position="209"/>
    </location>
</feature>
<dbReference type="AlphaFoldDB" id="A0A9N8EBW8"/>
<comment type="caution">
    <text evidence="3">The sequence shown here is derived from an EMBL/GenBank/DDBJ whole genome shotgun (WGS) entry which is preliminary data.</text>
</comment>
<accession>A0A9N8EBW8</accession>